<dbReference type="CDD" id="cd00093">
    <property type="entry name" value="HTH_XRE"/>
    <property type="match status" value="1"/>
</dbReference>
<sequence>MTTGAGLRAAREAAGLSLSRMAQRTHFAKSYLSMVETGKRAVAPDVITAYEQVLGVPLQADFGDPLRIAHEWLVAESPMVVHRRAGRQVGVSLAKALEDRVVELRHLDDVVSSRDLLPAAAKELGEAQELVGTASFSEQVGRRLFTAVGELAQLAGWIAGDAGRYADAQRTYLEGVGAAEQAGDRVLAAQLLSSLSYQLANVGNPRDAALLARTAVRGADGATPVVRALLLERVAWASVKAGDVHATWHALDAVNDSYGRRGAEGSEPEWVYWLDQGEIDVMAGRCMIELGRPHDAEPLLSHAVAQYPAEHAREVALYLTWLAESHARTGDLDAARDAVARAQHHAAIMPSIRTDTRLDAISKLL</sequence>
<evidence type="ECO:0000313" key="3">
    <source>
        <dbReference type="Proteomes" id="UP000198852"/>
    </source>
</evidence>
<dbReference type="RefSeq" id="WP_245775782.1">
    <property type="nucleotide sequence ID" value="NZ_FOZX01000003.1"/>
</dbReference>
<evidence type="ECO:0000313" key="2">
    <source>
        <dbReference type="EMBL" id="SFS66032.1"/>
    </source>
</evidence>
<dbReference type="STRING" id="95161.SAMN05660874_02403"/>
<dbReference type="SUPFAM" id="SSF48452">
    <property type="entry name" value="TPR-like"/>
    <property type="match status" value="1"/>
</dbReference>
<protein>
    <submittedName>
        <fullName evidence="2">Helix-turn-helix domain-containing protein</fullName>
    </submittedName>
</protein>
<evidence type="ECO:0000259" key="1">
    <source>
        <dbReference type="PROSITE" id="PS50943"/>
    </source>
</evidence>
<dbReference type="Gene3D" id="1.25.40.10">
    <property type="entry name" value="Tetratricopeptide repeat domain"/>
    <property type="match status" value="1"/>
</dbReference>
<dbReference type="Pfam" id="PF01381">
    <property type="entry name" value="HTH_3"/>
    <property type="match status" value="1"/>
</dbReference>
<name>A0A1I6RMW6_9PSEU</name>
<dbReference type="InterPro" id="IPR010982">
    <property type="entry name" value="Lambda_DNA-bd_dom_sf"/>
</dbReference>
<proteinExistence type="predicted"/>
<organism evidence="2 3">
    <name type="scientific">Saccharopolyspora flava</name>
    <dbReference type="NCBI Taxonomy" id="95161"/>
    <lineage>
        <taxon>Bacteria</taxon>
        <taxon>Bacillati</taxon>
        <taxon>Actinomycetota</taxon>
        <taxon>Actinomycetes</taxon>
        <taxon>Pseudonocardiales</taxon>
        <taxon>Pseudonocardiaceae</taxon>
        <taxon>Saccharopolyspora</taxon>
    </lineage>
</organism>
<dbReference type="EMBL" id="FOZX01000003">
    <property type="protein sequence ID" value="SFS66032.1"/>
    <property type="molecule type" value="Genomic_DNA"/>
</dbReference>
<dbReference type="GO" id="GO:0003677">
    <property type="term" value="F:DNA binding"/>
    <property type="evidence" value="ECO:0007669"/>
    <property type="project" value="InterPro"/>
</dbReference>
<dbReference type="SMART" id="SM00530">
    <property type="entry name" value="HTH_XRE"/>
    <property type="match status" value="1"/>
</dbReference>
<keyword evidence="3" id="KW-1185">Reference proteome</keyword>
<gene>
    <name evidence="2" type="ORF">SAMN05660874_02403</name>
</gene>
<reference evidence="3" key="1">
    <citation type="submission" date="2016-10" db="EMBL/GenBank/DDBJ databases">
        <authorList>
            <person name="Varghese N."/>
            <person name="Submissions S."/>
        </authorList>
    </citation>
    <scope>NUCLEOTIDE SEQUENCE [LARGE SCALE GENOMIC DNA]</scope>
    <source>
        <strain evidence="3">DSM 44771</strain>
    </source>
</reference>
<accession>A0A1I6RMW6</accession>
<dbReference type="SUPFAM" id="SSF47413">
    <property type="entry name" value="lambda repressor-like DNA-binding domains"/>
    <property type="match status" value="1"/>
</dbReference>
<dbReference type="Proteomes" id="UP000198852">
    <property type="component" value="Unassembled WGS sequence"/>
</dbReference>
<feature type="domain" description="HTH cro/C1-type" evidence="1">
    <location>
        <begin position="7"/>
        <end position="62"/>
    </location>
</feature>
<dbReference type="InterPro" id="IPR011990">
    <property type="entry name" value="TPR-like_helical_dom_sf"/>
</dbReference>
<dbReference type="Gene3D" id="1.10.260.40">
    <property type="entry name" value="lambda repressor-like DNA-binding domains"/>
    <property type="match status" value="1"/>
</dbReference>
<dbReference type="InterPro" id="IPR001387">
    <property type="entry name" value="Cro/C1-type_HTH"/>
</dbReference>
<dbReference type="PROSITE" id="PS50943">
    <property type="entry name" value="HTH_CROC1"/>
    <property type="match status" value="1"/>
</dbReference>
<dbReference type="AlphaFoldDB" id="A0A1I6RMW6"/>